<evidence type="ECO:0000259" key="9">
    <source>
        <dbReference type="PROSITE" id="PS50076"/>
    </source>
</evidence>
<gene>
    <name evidence="10" type="ORF">KQ657_000543</name>
</gene>
<feature type="signal peptide" evidence="8">
    <location>
        <begin position="1"/>
        <end position="18"/>
    </location>
</feature>
<sequence>MKLNVWIWMFALVTLVAASAWLPEDYEIFSLNDKVRGDLGATITFYSWLGVDKKSDTKEISKAYKKLLRRLHPDKVVGKSPRKKAEERFQRLSAVAEILRNKSLRRRYDYFLDNGFPKWKGTGYYYSKYRPGLIITILGLYLVSGLVHFMGLKINAKQDFKRLIEFKKVIKDQAWNGQLFPPVDGSDRKVVNEATGRQFVVNSIGDVFAVDDSNDDELVLLDESRINLSPSIKDTLIIRMPIFFWNFSVGKILPGLKVSLAKTETHPEPSSTNNNTNSNTKPKSKKKSNKGGKKIELPNGKVIYSRKKQQ</sequence>
<feature type="region of interest" description="Disordered" evidence="6">
    <location>
        <begin position="264"/>
        <end position="310"/>
    </location>
</feature>
<keyword evidence="4 7" id="KW-0472">Membrane</keyword>
<dbReference type="SMART" id="SM00271">
    <property type="entry name" value="DnaJ"/>
    <property type="match status" value="1"/>
</dbReference>
<dbReference type="Pfam" id="PF00226">
    <property type="entry name" value="DnaJ"/>
    <property type="match status" value="1"/>
</dbReference>
<feature type="compositionally biased region" description="Low complexity" evidence="6">
    <location>
        <begin position="269"/>
        <end position="281"/>
    </location>
</feature>
<dbReference type="SUPFAM" id="SSF46565">
    <property type="entry name" value="Chaperone J-domain"/>
    <property type="match status" value="1"/>
</dbReference>
<dbReference type="PANTHER" id="PTHR44653:SF2">
    <property type="entry name" value="DNAJ HOMOLOG SUBFAMILY C MEMBER 1"/>
    <property type="match status" value="1"/>
</dbReference>
<evidence type="ECO:0000256" key="7">
    <source>
        <dbReference type="SAM" id="Phobius"/>
    </source>
</evidence>
<dbReference type="PANTHER" id="PTHR44653">
    <property type="entry name" value="DNAJ HOMOLOG SUBFAMILY C MEMBER 1"/>
    <property type="match status" value="1"/>
</dbReference>
<feature type="chain" id="PRO_5040482469" description="J domain-containing protein" evidence="8">
    <location>
        <begin position="19"/>
        <end position="310"/>
    </location>
</feature>
<evidence type="ECO:0000256" key="1">
    <source>
        <dbReference type="ARBA" id="ARBA00022692"/>
    </source>
</evidence>
<feature type="transmembrane region" description="Helical" evidence="7">
    <location>
        <begin position="133"/>
        <end position="152"/>
    </location>
</feature>
<comment type="caution">
    <text evidence="10">The sequence shown here is derived from an EMBL/GenBank/DDBJ whole genome shotgun (WGS) entry which is preliminary data.</text>
</comment>
<dbReference type="GeneID" id="66113917"/>
<dbReference type="InterPro" id="IPR052606">
    <property type="entry name" value="DnaJ_domain_protein"/>
</dbReference>
<keyword evidence="3 7" id="KW-1133">Transmembrane helix</keyword>
<evidence type="ECO:0000256" key="8">
    <source>
        <dbReference type="SAM" id="SignalP"/>
    </source>
</evidence>
<dbReference type="InterPro" id="IPR036869">
    <property type="entry name" value="J_dom_sf"/>
</dbReference>
<evidence type="ECO:0000313" key="10">
    <source>
        <dbReference type="EMBL" id="KAG7193476.1"/>
    </source>
</evidence>
<reference evidence="10" key="1">
    <citation type="submission" date="2021-03" db="EMBL/GenBank/DDBJ databases">
        <authorList>
            <person name="Palmer J.M."/>
        </authorList>
    </citation>
    <scope>NUCLEOTIDE SEQUENCE</scope>
    <source>
        <strain evidence="10">ARV_011</strain>
    </source>
</reference>
<feature type="compositionally biased region" description="Basic residues" evidence="6">
    <location>
        <begin position="282"/>
        <end position="292"/>
    </location>
</feature>
<evidence type="ECO:0000256" key="4">
    <source>
        <dbReference type="ARBA" id="ARBA00023136"/>
    </source>
</evidence>
<dbReference type="OrthoDB" id="413400at2759"/>
<feature type="domain" description="J" evidence="9">
    <location>
        <begin position="44"/>
        <end position="112"/>
    </location>
</feature>
<evidence type="ECO:0000256" key="2">
    <source>
        <dbReference type="ARBA" id="ARBA00022729"/>
    </source>
</evidence>
<dbReference type="Proteomes" id="UP000790833">
    <property type="component" value="Unassembled WGS sequence"/>
</dbReference>
<comment type="subcellular location">
    <subcellularLocation>
        <location evidence="5">Endomembrane system</location>
        <topology evidence="5">Single-pass membrane protein</topology>
    </subcellularLocation>
</comment>
<evidence type="ECO:0000256" key="6">
    <source>
        <dbReference type="SAM" id="MobiDB-lite"/>
    </source>
</evidence>
<dbReference type="Gene3D" id="1.10.287.110">
    <property type="entry name" value="DnaJ domain"/>
    <property type="match status" value="1"/>
</dbReference>
<protein>
    <recommendedName>
        <fullName evidence="9">J domain-containing protein</fullName>
    </recommendedName>
</protein>
<keyword evidence="11" id="KW-1185">Reference proteome</keyword>
<keyword evidence="1 7" id="KW-0812">Transmembrane</keyword>
<keyword evidence="2 8" id="KW-0732">Signal</keyword>
<evidence type="ECO:0000256" key="3">
    <source>
        <dbReference type="ARBA" id="ARBA00022989"/>
    </source>
</evidence>
<accession>A0A9P7V8Y6</accession>
<dbReference type="PRINTS" id="PR00625">
    <property type="entry name" value="JDOMAIN"/>
</dbReference>
<dbReference type="GO" id="GO:0012505">
    <property type="term" value="C:endomembrane system"/>
    <property type="evidence" value="ECO:0007669"/>
    <property type="project" value="UniProtKB-SubCell"/>
</dbReference>
<evidence type="ECO:0000313" key="11">
    <source>
        <dbReference type="Proteomes" id="UP000790833"/>
    </source>
</evidence>
<dbReference type="AlphaFoldDB" id="A0A9P7V8Y6"/>
<name>A0A9P7V8Y6_9ASCO</name>
<organism evidence="10 11">
    <name type="scientific">Scheffersomyces spartinae</name>
    <dbReference type="NCBI Taxonomy" id="45513"/>
    <lineage>
        <taxon>Eukaryota</taxon>
        <taxon>Fungi</taxon>
        <taxon>Dikarya</taxon>
        <taxon>Ascomycota</taxon>
        <taxon>Saccharomycotina</taxon>
        <taxon>Pichiomycetes</taxon>
        <taxon>Debaryomycetaceae</taxon>
        <taxon>Scheffersomyces</taxon>
    </lineage>
</organism>
<dbReference type="CDD" id="cd06257">
    <property type="entry name" value="DnaJ"/>
    <property type="match status" value="1"/>
</dbReference>
<proteinExistence type="predicted"/>
<dbReference type="InterPro" id="IPR001623">
    <property type="entry name" value="DnaJ_domain"/>
</dbReference>
<dbReference type="EMBL" id="JAHMUF010000011">
    <property type="protein sequence ID" value="KAG7193476.1"/>
    <property type="molecule type" value="Genomic_DNA"/>
</dbReference>
<evidence type="ECO:0000256" key="5">
    <source>
        <dbReference type="ARBA" id="ARBA00037847"/>
    </source>
</evidence>
<dbReference type="PROSITE" id="PS50076">
    <property type="entry name" value="DNAJ_2"/>
    <property type="match status" value="1"/>
</dbReference>
<dbReference type="RefSeq" id="XP_043049024.1">
    <property type="nucleotide sequence ID" value="XM_043191381.1"/>
</dbReference>